<evidence type="ECO:0000313" key="4">
    <source>
        <dbReference type="EMBL" id="KAH7516787.1"/>
    </source>
</evidence>
<dbReference type="Proteomes" id="UP000813462">
    <property type="component" value="Unassembled WGS sequence"/>
</dbReference>
<dbReference type="InterPro" id="IPR011205">
    <property type="entry name" value="UCP015417_vWA"/>
</dbReference>
<dbReference type="EMBL" id="JAEACU010000010">
    <property type="protein sequence ID" value="KAH7516787.1"/>
    <property type="molecule type" value="Genomic_DNA"/>
</dbReference>
<organism evidence="4 5">
    <name type="scientific">Ziziphus jujuba var. spinosa</name>
    <dbReference type="NCBI Taxonomy" id="714518"/>
    <lineage>
        <taxon>Eukaryota</taxon>
        <taxon>Viridiplantae</taxon>
        <taxon>Streptophyta</taxon>
        <taxon>Embryophyta</taxon>
        <taxon>Tracheophyta</taxon>
        <taxon>Spermatophyta</taxon>
        <taxon>Magnoliopsida</taxon>
        <taxon>eudicotyledons</taxon>
        <taxon>Gunneridae</taxon>
        <taxon>Pentapetalae</taxon>
        <taxon>rosids</taxon>
        <taxon>fabids</taxon>
        <taxon>Rosales</taxon>
        <taxon>Rhamnaceae</taxon>
        <taxon>Paliureae</taxon>
        <taxon>Ziziphus</taxon>
    </lineage>
</organism>
<dbReference type="PANTHER" id="PTHR31373">
    <property type="entry name" value="OS06G0652100 PROTEIN"/>
    <property type="match status" value="1"/>
</dbReference>
<dbReference type="InterPro" id="IPR056690">
    <property type="entry name" value="DUF7788"/>
</dbReference>
<proteinExistence type="predicted"/>
<evidence type="ECO:0000259" key="2">
    <source>
        <dbReference type="Pfam" id="PF11443"/>
    </source>
</evidence>
<dbReference type="Pfam" id="PF25043">
    <property type="entry name" value="DUF7788"/>
    <property type="match status" value="1"/>
</dbReference>
<feature type="region of interest" description="Disordered" evidence="1">
    <location>
        <begin position="1"/>
        <end position="20"/>
    </location>
</feature>
<feature type="domain" description="DUF7788" evidence="3">
    <location>
        <begin position="452"/>
        <end position="635"/>
    </location>
</feature>
<evidence type="ECO:0000259" key="3">
    <source>
        <dbReference type="Pfam" id="PF25043"/>
    </source>
</evidence>
<name>A0A978UPN5_ZIZJJ</name>
<sequence>MASLSLVGPPELHSPIPKPESTDTFIDMLASTFNKTDLAPNPKGPPIGLTENDSPTYLSSGNPCLDFFFHVVPDTPLESLSQKLRLAWDHNPLTTLKLICNLRGVRGTGKNDKESFYTAAFWLFDNHPKTLACNVGSFADFGFFKDLPEILYRLLEGPEVRQTQKAEWLQIKGSSRSKASSFGPFGLRGRPLGGIGWRGGRSFKKTGRVKVRHALSREVRVNRAEERAVREKDRARESRNQKKIAMANKVVERYKSDPHFMFLYEKISDHFAECLKADIGFLNSKEYTKISLAAKWCPSIDSSFDRSTLLCESIARKVFPLESYPEYQGIEEAHYAYRVRDRLRKEILVPLRKALELPEVYIGTNHWDSIPYNRVASMAMKFYKDKFLKHDKERFLKYLEDVRAGKSKIAAGALLPHEIVAALYDDDGDGEIAELQWKAMVDGLLNKGKLHNCLAVSDVAASMDGTPMEVSVSLGLLVSELSEDPWKGKIITFSENPQLHVIRGEDLRSKTEFVRHMEWGDCTNFQKVFDLILQVAVNGNLKAEQMIKRVFVFTDMEFDQASKTKWETDYEAIKRKFGEKGYEEAVPVIVFWNLRDSSSTPVVAQQEGVALVSGFSKNLMNLFLDGSGEIDPESIKGEIDPESVMESAISGEEYQKLVVVD</sequence>
<accession>A0A978UPN5</accession>
<dbReference type="PANTHER" id="PTHR31373:SF17">
    <property type="entry name" value="OS06G0652100 PROTEIN"/>
    <property type="match status" value="1"/>
</dbReference>
<protein>
    <submittedName>
        <fullName evidence="4">Uncharacterized protein</fullName>
    </submittedName>
</protein>
<evidence type="ECO:0000256" key="1">
    <source>
        <dbReference type="SAM" id="MobiDB-lite"/>
    </source>
</evidence>
<dbReference type="InterPro" id="IPR036465">
    <property type="entry name" value="vWFA_dom_sf"/>
</dbReference>
<dbReference type="PIRSF" id="PIRSF015417">
    <property type="entry name" value="T31B5_30_vWA"/>
    <property type="match status" value="1"/>
</dbReference>
<dbReference type="Pfam" id="PF11443">
    <property type="entry name" value="DUF2828"/>
    <property type="match status" value="1"/>
</dbReference>
<comment type="caution">
    <text evidence="4">The sequence shown here is derived from an EMBL/GenBank/DDBJ whole genome shotgun (WGS) entry which is preliminary data.</text>
</comment>
<reference evidence="4" key="1">
    <citation type="journal article" date="2021" name="Front. Plant Sci.">
        <title>Chromosome-Scale Genome Assembly for Chinese Sour Jujube and Insights Into Its Genome Evolution and Domestication Signature.</title>
        <authorList>
            <person name="Shen L.-Y."/>
            <person name="Luo H."/>
            <person name="Wang X.-L."/>
            <person name="Wang X.-M."/>
            <person name="Qiu X.-J."/>
            <person name="Liu H."/>
            <person name="Zhou S.-S."/>
            <person name="Jia K.-H."/>
            <person name="Nie S."/>
            <person name="Bao Y.-T."/>
            <person name="Zhang R.-G."/>
            <person name="Yun Q.-Z."/>
            <person name="Chai Y.-H."/>
            <person name="Lu J.-Y."/>
            <person name="Li Y."/>
            <person name="Zhao S.-W."/>
            <person name="Mao J.-F."/>
            <person name="Jia S.-G."/>
            <person name="Mao Y.-M."/>
        </authorList>
    </citation>
    <scope>NUCLEOTIDE SEQUENCE</scope>
    <source>
        <strain evidence="4">AT0</strain>
        <tissue evidence="4">Leaf</tissue>
    </source>
</reference>
<dbReference type="Gene3D" id="3.40.50.410">
    <property type="entry name" value="von Willebrand factor, type A domain"/>
    <property type="match status" value="1"/>
</dbReference>
<evidence type="ECO:0000313" key="5">
    <source>
        <dbReference type="Proteomes" id="UP000813462"/>
    </source>
</evidence>
<gene>
    <name evidence="4" type="ORF">FEM48_Zijuj10G0171800</name>
</gene>
<dbReference type="InterPro" id="IPR058580">
    <property type="entry name" value="DUF2828"/>
</dbReference>
<feature type="domain" description="DUF2828" evidence="2">
    <location>
        <begin position="50"/>
        <end position="450"/>
    </location>
</feature>
<dbReference type="AlphaFoldDB" id="A0A978UPN5"/>